<dbReference type="Proteomes" id="UP001529510">
    <property type="component" value="Unassembled WGS sequence"/>
</dbReference>
<comment type="caution">
    <text evidence="1">The sequence shown here is derived from an EMBL/GenBank/DDBJ whole genome shotgun (WGS) entry which is preliminary data.</text>
</comment>
<organism evidence="1 2">
    <name type="scientific">Cirrhinus mrigala</name>
    <name type="common">Mrigala</name>
    <dbReference type="NCBI Taxonomy" id="683832"/>
    <lineage>
        <taxon>Eukaryota</taxon>
        <taxon>Metazoa</taxon>
        <taxon>Chordata</taxon>
        <taxon>Craniata</taxon>
        <taxon>Vertebrata</taxon>
        <taxon>Euteleostomi</taxon>
        <taxon>Actinopterygii</taxon>
        <taxon>Neopterygii</taxon>
        <taxon>Teleostei</taxon>
        <taxon>Ostariophysi</taxon>
        <taxon>Cypriniformes</taxon>
        <taxon>Cyprinidae</taxon>
        <taxon>Labeoninae</taxon>
        <taxon>Labeonini</taxon>
        <taxon>Cirrhinus</taxon>
    </lineage>
</organism>
<feature type="non-terminal residue" evidence="1">
    <location>
        <position position="76"/>
    </location>
</feature>
<proteinExistence type="predicted"/>
<accession>A0ABD0NPH0</accession>
<reference evidence="1 2" key="1">
    <citation type="submission" date="2024-05" db="EMBL/GenBank/DDBJ databases">
        <title>Genome sequencing and assembly of Indian major carp, Cirrhinus mrigala (Hamilton, 1822).</title>
        <authorList>
            <person name="Mohindra V."/>
            <person name="Chowdhury L.M."/>
            <person name="Lal K."/>
            <person name="Jena J.K."/>
        </authorList>
    </citation>
    <scope>NUCLEOTIDE SEQUENCE [LARGE SCALE GENOMIC DNA]</scope>
    <source>
        <strain evidence="1">CM1030</strain>
        <tissue evidence="1">Blood</tissue>
    </source>
</reference>
<dbReference type="EMBL" id="JAMKFB020000020">
    <property type="protein sequence ID" value="KAL0163757.1"/>
    <property type="molecule type" value="Genomic_DNA"/>
</dbReference>
<dbReference type="AlphaFoldDB" id="A0ABD0NPH0"/>
<gene>
    <name evidence="1" type="ORF">M9458_039510</name>
</gene>
<name>A0ABD0NPH0_CIRMR</name>
<keyword evidence="2" id="KW-1185">Reference proteome</keyword>
<feature type="non-terminal residue" evidence="1">
    <location>
        <position position="1"/>
    </location>
</feature>
<evidence type="ECO:0000313" key="2">
    <source>
        <dbReference type="Proteomes" id="UP001529510"/>
    </source>
</evidence>
<sequence>PSRVTSAKPQPGLVTPAAPGPAHAIAAFPESAPVMAALPEFAPFMATISVPVHKMANPLMSSQVRAATADLHEPSQ</sequence>
<protein>
    <submittedName>
        <fullName evidence="1">Uncharacterized protein</fullName>
    </submittedName>
</protein>
<evidence type="ECO:0000313" key="1">
    <source>
        <dbReference type="EMBL" id="KAL0163757.1"/>
    </source>
</evidence>